<evidence type="ECO:0000313" key="3">
    <source>
        <dbReference type="Proteomes" id="UP001589710"/>
    </source>
</evidence>
<reference evidence="2 3" key="1">
    <citation type="submission" date="2024-09" db="EMBL/GenBank/DDBJ databases">
        <authorList>
            <person name="Sun Q."/>
            <person name="Mori K."/>
        </authorList>
    </citation>
    <scope>NUCLEOTIDE SEQUENCE [LARGE SCALE GENOMIC DNA]</scope>
    <source>
        <strain evidence="2 3">JCM 3331</strain>
    </source>
</reference>
<gene>
    <name evidence="2" type="ORF">ACFFTL_29025</name>
</gene>
<keyword evidence="1" id="KW-0472">Membrane</keyword>
<keyword evidence="3" id="KW-1185">Reference proteome</keyword>
<feature type="transmembrane region" description="Helical" evidence="1">
    <location>
        <begin position="56"/>
        <end position="75"/>
    </location>
</feature>
<accession>A0ABV5RG63</accession>
<keyword evidence="1" id="KW-0812">Transmembrane</keyword>
<name>A0ABV5RG63_9ACTN</name>
<keyword evidence="1" id="KW-1133">Transmembrane helix</keyword>
<protein>
    <submittedName>
        <fullName evidence="2">Uncharacterized protein</fullName>
    </submittedName>
</protein>
<dbReference type="Proteomes" id="UP001589710">
    <property type="component" value="Unassembled WGS sequence"/>
</dbReference>
<evidence type="ECO:0000313" key="2">
    <source>
        <dbReference type="EMBL" id="MFB9576217.1"/>
    </source>
</evidence>
<organism evidence="2 3">
    <name type="scientific">Streptomyces yanii</name>
    <dbReference type="NCBI Taxonomy" id="78510"/>
    <lineage>
        <taxon>Bacteria</taxon>
        <taxon>Bacillati</taxon>
        <taxon>Actinomycetota</taxon>
        <taxon>Actinomycetes</taxon>
        <taxon>Kitasatosporales</taxon>
        <taxon>Streptomycetaceae</taxon>
        <taxon>Streptomyces</taxon>
    </lineage>
</organism>
<evidence type="ECO:0000256" key="1">
    <source>
        <dbReference type="SAM" id="Phobius"/>
    </source>
</evidence>
<dbReference type="EMBL" id="JBHMCG010000125">
    <property type="protein sequence ID" value="MFB9576217.1"/>
    <property type="molecule type" value="Genomic_DNA"/>
</dbReference>
<comment type="caution">
    <text evidence="2">The sequence shown here is derived from an EMBL/GenBank/DDBJ whole genome shotgun (WGS) entry which is preliminary data.</text>
</comment>
<dbReference type="RefSeq" id="WP_345513424.1">
    <property type="nucleotide sequence ID" value="NZ_BAAAXD010000022.1"/>
</dbReference>
<proteinExistence type="predicted"/>
<sequence>MTRHTGTLDLLTFNLTNPSTDRAERQLAYLVARPEAVLVPTDRPGCLRVLAQPSCFGFLLFIAVLLAAGGIADLAS</sequence>